<name>A0ABR0T2P8_9HYPO</name>
<dbReference type="Pfam" id="PF13639">
    <property type="entry name" value="zf-RING_2"/>
    <property type="match status" value="1"/>
</dbReference>
<feature type="transmembrane region" description="Helical" evidence="6">
    <location>
        <begin position="70"/>
        <end position="92"/>
    </location>
</feature>
<dbReference type="EMBL" id="JAVFKD010000001">
    <property type="protein sequence ID" value="KAK5998221.1"/>
    <property type="molecule type" value="Genomic_DNA"/>
</dbReference>
<evidence type="ECO:0000256" key="6">
    <source>
        <dbReference type="SAM" id="Phobius"/>
    </source>
</evidence>
<comment type="caution">
    <text evidence="8">The sequence shown here is derived from an EMBL/GenBank/DDBJ whole genome shotgun (WGS) entry which is preliminary data.</text>
</comment>
<feature type="compositionally biased region" description="Gly residues" evidence="5">
    <location>
        <begin position="304"/>
        <end position="313"/>
    </location>
</feature>
<keyword evidence="6" id="KW-0472">Membrane</keyword>
<dbReference type="Proteomes" id="UP001338125">
    <property type="component" value="Unassembled WGS sequence"/>
</dbReference>
<evidence type="ECO:0000313" key="9">
    <source>
        <dbReference type="Proteomes" id="UP001338125"/>
    </source>
</evidence>
<gene>
    <name evidence="8" type="ORF">PT974_00594</name>
</gene>
<sequence length="496" mass="53646">MGGGGKIPYPKHVWSPAGGWYAQPANWRANTLIAGAFMFGIVAVTWKFSAERETWAHKPEPWEWHPSRYLAFRALRLAGLAVGLGLGALTAYNRRQAPMDSPGHNHRHLDATTDREVVFCHACSNEWYRDERGLTCPGCRSDITEIISPENDPRFESASTSPETPTLNQEPGNDHDSDPDEADIEEHIGPNGFHFRRSTRDGGPGQRHHDPSVDPVLERFFGMIQDFAPPPRPGGGLFRQDGERRFGEPHVHRTTFTSGNTSVTILSGPAPNFMTGGSPGAGRRDPFQTLFSSVIRDMSPPEGGEQGGPGGPGGPTPTFARGLAEILNLFNPANAVAGDAVYSQEALDQIITNLMEAHPQSNAAPPASSEALANLNRRPVERSMLEGEPKTECAICIDDMKEGDMAAFLPCKHWFHEACVVLWLKEHNTCPVCRASIEGNASGSGNGNASSSSNTQAPLPRMSTTAESFGGHGSPLHNPGNRPAHLSRPLAKVKRG</sequence>
<dbReference type="CDD" id="cd16454">
    <property type="entry name" value="RING-H2_PA-TM-RING"/>
    <property type="match status" value="1"/>
</dbReference>
<dbReference type="Gene3D" id="3.30.40.10">
    <property type="entry name" value="Zinc/RING finger domain, C3HC4 (zinc finger)"/>
    <property type="match status" value="1"/>
</dbReference>
<keyword evidence="1" id="KW-0479">Metal-binding</keyword>
<evidence type="ECO:0000256" key="1">
    <source>
        <dbReference type="ARBA" id="ARBA00022723"/>
    </source>
</evidence>
<evidence type="ECO:0000256" key="3">
    <source>
        <dbReference type="ARBA" id="ARBA00022833"/>
    </source>
</evidence>
<dbReference type="PANTHER" id="PTHR45969">
    <property type="entry name" value="RING ZINC FINGER PROTEIN-RELATED"/>
    <property type="match status" value="1"/>
</dbReference>
<feature type="region of interest" description="Disordered" evidence="5">
    <location>
        <begin position="147"/>
        <end position="213"/>
    </location>
</feature>
<organism evidence="8 9">
    <name type="scientific">Cladobotryum mycophilum</name>
    <dbReference type="NCBI Taxonomy" id="491253"/>
    <lineage>
        <taxon>Eukaryota</taxon>
        <taxon>Fungi</taxon>
        <taxon>Dikarya</taxon>
        <taxon>Ascomycota</taxon>
        <taxon>Pezizomycotina</taxon>
        <taxon>Sordariomycetes</taxon>
        <taxon>Hypocreomycetidae</taxon>
        <taxon>Hypocreales</taxon>
        <taxon>Hypocreaceae</taxon>
        <taxon>Cladobotryum</taxon>
    </lineage>
</organism>
<evidence type="ECO:0000256" key="2">
    <source>
        <dbReference type="ARBA" id="ARBA00022771"/>
    </source>
</evidence>
<feature type="region of interest" description="Disordered" evidence="5">
    <location>
        <begin position="296"/>
        <end position="318"/>
    </location>
</feature>
<keyword evidence="6" id="KW-1133">Transmembrane helix</keyword>
<keyword evidence="2 4" id="KW-0863">Zinc-finger</keyword>
<dbReference type="PROSITE" id="PS50089">
    <property type="entry name" value="ZF_RING_2"/>
    <property type="match status" value="1"/>
</dbReference>
<feature type="domain" description="RING-type" evidence="7">
    <location>
        <begin position="393"/>
        <end position="434"/>
    </location>
</feature>
<reference evidence="8 9" key="1">
    <citation type="submission" date="2024-01" db="EMBL/GenBank/DDBJ databases">
        <title>Complete genome of Cladobotryum mycophilum ATHUM6906.</title>
        <authorList>
            <person name="Christinaki A.C."/>
            <person name="Myridakis A.I."/>
            <person name="Kouvelis V.N."/>
        </authorList>
    </citation>
    <scope>NUCLEOTIDE SEQUENCE [LARGE SCALE GENOMIC DNA]</scope>
    <source>
        <strain evidence="8 9">ATHUM6906</strain>
    </source>
</reference>
<dbReference type="PANTHER" id="PTHR45969:SF69">
    <property type="entry name" value="FINGER DOMAIN PROTEIN, PUTATIVE (AFU_ORTHOLOGUE AFUA_3G12190)-RELATED"/>
    <property type="match status" value="1"/>
</dbReference>
<dbReference type="SMART" id="SM00184">
    <property type="entry name" value="RING"/>
    <property type="match status" value="1"/>
</dbReference>
<protein>
    <submittedName>
        <fullName evidence="8">E3 ubiquitin-protein ligase RING1</fullName>
    </submittedName>
</protein>
<dbReference type="InterPro" id="IPR001841">
    <property type="entry name" value="Znf_RING"/>
</dbReference>
<dbReference type="SUPFAM" id="SSF57850">
    <property type="entry name" value="RING/U-box"/>
    <property type="match status" value="1"/>
</dbReference>
<feature type="compositionally biased region" description="Low complexity" evidence="5">
    <location>
        <begin position="441"/>
        <end position="454"/>
    </location>
</feature>
<feature type="region of interest" description="Disordered" evidence="5">
    <location>
        <begin position="251"/>
        <end position="270"/>
    </location>
</feature>
<keyword evidence="6" id="KW-0812">Transmembrane</keyword>
<accession>A0ABR0T2P8</accession>
<dbReference type="InterPro" id="IPR013083">
    <property type="entry name" value="Znf_RING/FYVE/PHD"/>
</dbReference>
<evidence type="ECO:0000256" key="4">
    <source>
        <dbReference type="PROSITE-ProRule" id="PRU00175"/>
    </source>
</evidence>
<feature type="compositionally biased region" description="Polar residues" evidence="5">
    <location>
        <begin position="157"/>
        <end position="171"/>
    </location>
</feature>
<feature type="compositionally biased region" description="Polar residues" evidence="5">
    <location>
        <begin position="254"/>
        <end position="265"/>
    </location>
</feature>
<feature type="region of interest" description="Disordered" evidence="5">
    <location>
        <begin position="441"/>
        <end position="496"/>
    </location>
</feature>
<keyword evidence="3" id="KW-0862">Zinc</keyword>
<evidence type="ECO:0000313" key="8">
    <source>
        <dbReference type="EMBL" id="KAK5998221.1"/>
    </source>
</evidence>
<proteinExistence type="predicted"/>
<evidence type="ECO:0000256" key="5">
    <source>
        <dbReference type="SAM" id="MobiDB-lite"/>
    </source>
</evidence>
<evidence type="ECO:0000259" key="7">
    <source>
        <dbReference type="PROSITE" id="PS50089"/>
    </source>
</evidence>
<keyword evidence="9" id="KW-1185">Reference proteome</keyword>
<feature type="transmembrane region" description="Helical" evidence="6">
    <location>
        <begin position="29"/>
        <end position="49"/>
    </location>
</feature>